<evidence type="ECO:0000256" key="5">
    <source>
        <dbReference type="ARBA" id="ARBA00022884"/>
    </source>
</evidence>
<keyword evidence="2" id="KW-0540">Nuclease</keyword>
<protein>
    <recommendedName>
        <fullName evidence="8">Type II toxin-antitoxin system HicA family toxin</fullName>
    </recommendedName>
</protein>
<keyword evidence="5" id="KW-0694">RNA-binding</keyword>
<evidence type="ECO:0000256" key="1">
    <source>
        <dbReference type="ARBA" id="ARBA00022649"/>
    </source>
</evidence>
<proteinExistence type="predicted"/>
<evidence type="ECO:0000256" key="3">
    <source>
        <dbReference type="ARBA" id="ARBA00022759"/>
    </source>
</evidence>
<organism evidence="7">
    <name type="scientific">marine sediment metagenome</name>
    <dbReference type="NCBI Taxonomy" id="412755"/>
    <lineage>
        <taxon>unclassified sequences</taxon>
        <taxon>metagenomes</taxon>
        <taxon>ecological metagenomes</taxon>
    </lineage>
</organism>
<name>A0A0F9G3G9_9ZZZZ</name>
<dbReference type="GO" id="GO:0016787">
    <property type="term" value="F:hydrolase activity"/>
    <property type="evidence" value="ECO:0007669"/>
    <property type="project" value="UniProtKB-KW"/>
</dbReference>
<keyword evidence="1" id="KW-1277">Toxin-antitoxin system</keyword>
<keyword evidence="3" id="KW-0255">Endonuclease</keyword>
<dbReference type="InterPro" id="IPR012933">
    <property type="entry name" value="HicA_mRNA_interferase"/>
</dbReference>
<evidence type="ECO:0000256" key="4">
    <source>
        <dbReference type="ARBA" id="ARBA00022801"/>
    </source>
</evidence>
<dbReference type="EMBL" id="LAZR01027942">
    <property type="protein sequence ID" value="KKL64120.1"/>
    <property type="molecule type" value="Genomic_DNA"/>
</dbReference>
<dbReference type="GO" id="GO:0004519">
    <property type="term" value="F:endonuclease activity"/>
    <property type="evidence" value="ECO:0007669"/>
    <property type="project" value="UniProtKB-KW"/>
</dbReference>
<dbReference type="SUPFAM" id="SSF54786">
    <property type="entry name" value="YcfA/nrd intein domain"/>
    <property type="match status" value="1"/>
</dbReference>
<gene>
    <name evidence="7" type="ORF">LCGC14_2168240</name>
</gene>
<dbReference type="Pfam" id="PF07927">
    <property type="entry name" value="HicA_toxin"/>
    <property type="match status" value="1"/>
</dbReference>
<keyword evidence="6" id="KW-0346">Stress response</keyword>
<dbReference type="GO" id="GO:0003729">
    <property type="term" value="F:mRNA binding"/>
    <property type="evidence" value="ECO:0007669"/>
    <property type="project" value="InterPro"/>
</dbReference>
<reference evidence="7" key="1">
    <citation type="journal article" date="2015" name="Nature">
        <title>Complex archaea that bridge the gap between prokaryotes and eukaryotes.</title>
        <authorList>
            <person name="Spang A."/>
            <person name="Saw J.H."/>
            <person name="Jorgensen S.L."/>
            <person name="Zaremba-Niedzwiedzka K."/>
            <person name="Martijn J."/>
            <person name="Lind A.E."/>
            <person name="van Eijk R."/>
            <person name="Schleper C."/>
            <person name="Guy L."/>
            <person name="Ettema T.J."/>
        </authorList>
    </citation>
    <scope>NUCLEOTIDE SEQUENCE</scope>
</reference>
<dbReference type="Gene3D" id="3.30.920.30">
    <property type="entry name" value="Hypothetical protein"/>
    <property type="match status" value="1"/>
</dbReference>
<comment type="caution">
    <text evidence="7">The sequence shown here is derived from an EMBL/GenBank/DDBJ whole genome shotgun (WGS) entry which is preliminary data.</text>
</comment>
<evidence type="ECO:0008006" key="8">
    <source>
        <dbReference type="Google" id="ProtNLM"/>
    </source>
</evidence>
<keyword evidence="4" id="KW-0378">Hydrolase</keyword>
<accession>A0A0F9G3G9</accession>
<dbReference type="AlphaFoldDB" id="A0A0F9G3G9"/>
<dbReference type="InterPro" id="IPR038570">
    <property type="entry name" value="HicA_sf"/>
</dbReference>
<evidence type="ECO:0000256" key="2">
    <source>
        <dbReference type="ARBA" id="ARBA00022722"/>
    </source>
</evidence>
<evidence type="ECO:0000256" key="6">
    <source>
        <dbReference type="ARBA" id="ARBA00023016"/>
    </source>
</evidence>
<evidence type="ECO:0000313" key="7">
    <source>
        <dbReference type="EMBL" id="KKL64120.1"/>
    </source>
</evidence>
<sequence>MKLPRDLSAENLVKALASYGYDRTRQSGSHIRLTRISHGKEHNITIPEHQPIKVGTLSAIIKDIARHLEKEPSELIKELFG</sequence>